<dbReference type="Pfam" id="PF02771">
    <property type="entry name" value="Acyl-CoA_dh_N"/>
    <property type="match status" value="1"/>
</dbReference>
<dbReference type="Proteomes" id="UP000460272">
    <property type="component" value="Unassembled WGS sequence"/>
</dbReference>
<keyword evidence="3" id="KW-0285">Flavoprotein</keyword>
<evidence type="ECO:0000256" key="1">
    <source>
        <dbReference type="ARBA" id="ARBA00001974"/>
    </source>
</evidence>
<protein>
    <submittedName>
        <fullName evidence="7">Acyl-CoA dehydrogenase</fullName>
    </submittedName>
</protein>
<evidence type="ECO:0000256" key="3">
    <source>
        <dbReference type="ARBA" id="ARBA00022630"/>
    </source>
</evidence>
<dbReference type="InterPro" id="IPR046373">
    <property type="entry name" value="Acyl-CoA_Oxase/DH_mid-dom_sf"/>
</dbReference>
<evidence type="ECO:0000259" key="6">
    <source>
        <dbReference type="Pfam" id="PF02771"/>
    </source>
</evidence>
<dbReference type="InterPro" id="IPR013786">
    <property type="entry name" value="AcylCoA_DH/ox_N"/>
</dbReference>
<dbReference type="PIRSF" id="PIRSF016578">
    <property type="entry name" value="HsaA"/>
    <property type="match status" value="1"/>
</dbReference>
<dbReference type="PANTHER" id="PTHR43884:SF12">
    <property type="entry name" value="ISOVALERYL-COA DEHYDROGENASE, MITOCHONDRIAL-RELATED"/>
    <property type="match status" value="1"/>
</dbReference>
<dbReference type="Gene3D" id="1.10.540.10">
    <property type="entry name" value="Acyl-CoA dehydrogenase/oxidase, N-terminal domain"/>
    <property type="match status" value="1"/>
</dbReference>
<organism evidence="7 8">
    <name type="scientific">Trebonia kvetii</name>
    <dbReference type="NCBI Taxonomy" id="2480626"/>
    <lineage>
        <taxon>Bacteria</taxon>
        <taxon>Bacillati</taxon>
        <taxon>Actinomycetota</taxon>
        <taxon>Actinomycetes</taxon>
        <taxon>Streptosporangiales</taxon>
        <taxon>Treboniaceae</taxon>
        <taxon>Trebonia</taxon>
    </lineage>
</organism>
<keyword evidence="8" id="KW-1185">Reference proteome</keyword>
<dbReference type="RefSeq" id="WP_145861115.1">
    <property type="nucleotide sequence ID" value="NZ_RPFW01000009.1"/>
</dbReference>
<dbReference type="InterPro" id="IPR037069">
    <property type="entry name" value="AcylCoA_DH/ox_N_sf"/>
</dbReference>
<gene>
    <name evidence="7" type="ORF">EAS64_37650</name>
</gene>
<evidence type="ECO:0000313" key="8">
    <source>
        <dbReference type="Proteomes" id="UP000460272"/>
    </source>
</evidence>
<dbReference type="Gene3D" id="1.20.140.10">
    <property type="entry name" value="Butyryl-CoA Dehydrogenase, subunit A, domain 3"/>
    <property type="match status" value="1"/>
</dbReference>
<dbReference type="PANTHER" id="PTHR43884">
    <property type="entry name" value="ACYL-COA DEHYDROGENASE"/>
    <property type="match status" value="1"/>
</dbReference>
<dbReference type="OrthoDB" id="571684at2"/>
<dbReference type="SUPFAM" id="SSF47203">
    <property type="entry name" value="Acyl-CoA dehydrogenase C-terminal domain-like"/>
    <property type="match status" value="1"/>
</dbReference>
<dbReference type="GO" id="GO:0050660">
    <property type="term" value="F:flavin adenine dinucleotide binding"/>
    <property type="evidence" value="ECO:0007669"/>
    <property type="project" value="InterPro"/>
</dbReference>
<evidence type="ECO:0000259" key="5">
    <source>
        <dbReference type="Pfam" id="PF00441"/>
    </source>
</evidence>
<comment type="similarity">
    <text evidence="2">Belongs to the acyl-CoA dehydrogenase family.</text>
</comment>
<name>A0A6P2BMX4_9ACTN</name>
<dbReference type="InterPro" id="IPR009100">
    <property type="entry name" value="AcylCoA_DH/oxidase_NM_dom_sf"/>
</dbReference>
<proteinExistence type="inferred from homology"/>
<feature type="domain" description="Acyl-CoA dehydrogenase/oxidase C-terminal" evidence="5">
    <location>
        <begin position="231"/>
        <end position="383"/>
    </location>
</feature>
<sequence length="391" mass="39538">MPSQESYRDALLRVIESVVAPGAAAVDASGSFPRAQVDALGAAGILGLTVPAEHGGGGAGLREAADVVRELGSVCGSTAMVVTMHYAAVAALTAAADKETLTAIAGGGHLSTLAFSERGSRSHFWAPLSTATLLGAGDEAMVRLNAHKSWVTAAGQADSYVWSSRPLDAVSGAVFGAAPGPMTLWLVPAGAAGLLVAGEFDGLGLRGNASAPMTADGVTVPLGAMLGGDGAGLDLALAAVLPVFLICSAAMSAGLMRRLADETAAHLRATRLEHLGVSLAQQSAPRARLARLRIEADRTWALVSDTIGAVEQGRDDAQLLVLEVKAAAGEAAADAADLALTAGGGAAYRKESVVERLFRDSRAARVMAPTTEALHDFIGRALLGLPLLGEA</sequence>
<dbReference type="InterPro" id="IPR009075">
    <property type="entry name" value="AcylCo_DH/oxidase_C"/>
</dbReference>
<dbReference type="Pfam" id="PF00441">
    <property type="entry name" value="Acyl-CoA_dh_1"/>
    <property type="match status" value="1"/>
</dbReference>
<feature type="domain" description="Acyl-CoA dehydrogenase/oxidase N-terminal" evidence="6">
    <location>
        <begin position="3"/>
        <end position="95"/>
    </location>
</feature>
<comment type="caution">
    <text evidence="7">The sequence shown here is derived from an EMBL/GenBank/DDBJ whole genome shotgun (WGS) entry which is preliminary data.</text>
</comment>
<dbReference type="Gene3D" id="2.40.110.10">
    <property type="entry name" value="Butyryl-CoA Dehydrogenase, subunit A, domain 2"/>
    <property type="match status" value="1"/>
</dbReference>
<comment type="cofactor">
    <cofactor evidence="1">
        <name>FAD</name>
        <dbReference type="ChEBI" id="CHEBI:57692"/>
    </cofactor>
</comment>
<dbReference type="GO" id="GO:0003995">
    <property type="term" value="F:acyl-CoA dehydrogenase activity"/>
    <property type="evidence" value="ECO:0007669"/>
    <property type="project" value="TreeGrafter"/>
</dbReference>
<keyword evidence="4" id="KW-0274">FAD</keyword>
<evidence type="ECO:0000256" key="2">
    <source>
        <dbReference type="ARBA" id="ARBA00009347"/>
    </source>
</evidence>
<evidence type="ECO:0000256" key="4">
    <source>
        <dbReference type="ARBA" id="ARBA00022827"/>
    </source>
</evidence>
<dbReference type="InterPro" id="IPR036250">
    <property type="entry name" value="AcylCo_DH-like_C"/>
</dbReference>
<reference evidence="7 8" key="1">
    <citation type="submission" date="2018-11" db="EMBL/GenBank/DDBJ databases">
        <title>Trebonia kvetii gen.nov., sp.nov., a novel acidophilic actinobacterium, and proposal of the new actinobacterial family Treboniaceae fam. nov.</title>
        <authorList>
            <person name="Rapoport D."/>
            <person name="Sagova-Mareckova M."/>
            <person name="Sedlacek I."/>
            <person name="Provaznik J."/>
            <person name="Kralova S."/>
            <person name="Pavlinic D."/>
            <person name="Benes V."/>
            <person name="Kopecky J."/>
        </authorList>
    </citation>
    <scope>NUCLEOTIDE SEQUENCE [LARGE SCALE GENOMIC DNA]</scope>
    <source>
        <strain evidence="7 8">15Tr583</strain>
    </source>
</reference>
<accession>A0A6P2BMX4</accession>
<dbReference type="SUPFAM" id="SSF56645">
    <property type="entry name" value="Acyl-CoA dehydrogenase NM domain-like"/>
    <property type="match status" value="1"/>
</dbReference>
<dbReference type="EMBL" id="RPFW01000009">
    <property type="protein sequence ID" value="TVZ00364.1"/>
    <property type="molecule type" value="Genomic_DNA"/>
</dbReference>
<dbReference type="AlphaFoldDB" id="A0A6P2BMX4"/>
<evidence type="ECO:0000313" key="7">
    <source>
        <dbReference type="EMBL" id="TVZ00364.1"/>
    </source>
</evidence>